<evidence type="ECO:0000256" key="3">
    <source>
        <dbReference type="ARBA" id="ARBA00022617"/>
    </source>
</evidence>
<dbReference type="PROSITE" id="PS00086">
    <property type="entry name" value="CYTOCHROME_P450"/>
    <property type="match status" value="1"/>
</dbReference>
<dbReference type="FunFam" id="1.10.630.10:FF:000018">
    <property type="entry name" value="Cytochrome P450 monooxygenase"/>
    <property type="match status" value="1"/>
</dbReference>
<dbReference type="Pfam" id="PF00067">
    <property type="entry name" value="p450"/>
    <property type="match status" value="1"/>
</dbReference>
<evidence type="ECO:0000256" key="1">
    <source>
        <dbReference type="ARBA" id="ARBA00001971"/>
    </source>
</evidence>
<evidence type="ECO:0000313" key="9">
    <source>
        <dbReference type="EMBL" id="GGG26451.1"/>
    </source>
</evidence>
<dbReference type="GO" id="GO:0004497">
    <property type="term" value="F:monooxygenase activity"/>
    <property type="evidence" value="ECO:0007669"/>
    <property type="project" value="UniProtKB-KW"/>
</dbReference>
<organism evidence="9 10">
    <name type="scientific">Rhodococcoides trifolii</name>
    <dbReference type="NCBI Taxonomy" id="908250"/>
    <lineage>
        <taxon>Bacteria</taxon>
        <taxon>Bacillati</taxon>
        <taxon>Actinomycetota</taxon>
        <taxon>Actinomycetes</taxon>
        <taxon>Mycobacteriales</taxon>
        <taxon>Nocardiaceae</taxon>
        <taxon>Rhodococcoides</taxon>
    </lineage>
</organism>
<reference evidence="9" key="2">
    <citation type="submission" date="2020-09" db="EMBL/GenBank/DDBJ databases">
        <authorList>
            <person name="Sun Q."/>
            <person name="Sedlacek I."/>
        </authorList>
    </citation>
    <scope>NUCLEOTIDE SEQUENCE</scope>
    <source>
        <strain evidence="9">CCM 7905</strain>
    </source>
</reference>
<dbReference type="GO" id="GO:0016705">
    <property type="term" value="F:oxidoreductase activity, acting on paired donors, with incorporation or reduction of molecular oxygen"/>
    <property type="evidence" value="ECO:0007669"/>
    <property type="project" value="InterPro"/>
</dbReference>
<comment type="cofactor">
    <cofactor evidence="1">
        <name>heme</name>
        <dbReference type="ChEBI" id="CHEBI:30413"/>
    </cofactor>
</comment>
<dbReference type="InterPro" id="IPR017972">
    <property type="entry name" value="Cyt_P450_CS"/>
</dbReference>
<reference evidence="9" key="1">
    <citation type="journal article" date="2014" name="Int. J. Syst. Evol. Microbiol.">
        <title>Complete genome sequence of Corynebacterium casei LMG S-19264T (=DSM 44701T), isolated from a smear-ripened cheese.</title>
        <authorList>
            <consortium name="US DOE Joint Genome Institute (JGI-PGF)"/>
            <person name="Walter F."/>
            <person name="Albersmeier A."/>
            <person name="Kalinowski J."/>
            <person name="Ruckert C."/>
        </authorList>
    </citation>
    <scope>NUCLEOTIDE SEQUENCE</scope>
    <source>
        <strain evidence="9">CCM 7905</strain>
    </source>
</reference>
<proteinExistence type="inferred from homology"/>
<comment type="caution">
    <text evidence="9">The sequence shown here is derived from an EMBL/GenBank/DDBJ whole genome shotgun (WGS) entry which is preliminary data.</text>
</comment>
<comment type="similarity">
    <text evidence="2 8">Belongs to the cytochrome P450 family.</text>
</comment>
<dbReference type="SUPFAM" id="SSF48264">
    <property type="entry name" value="Cytochrome P450"/>
    <property type="match status" value="1"/>
</dbReference>
<dbReference type="PANTHER" id="PTHR46696">
    <property type="entry name" value="P450, PUTATIVE (EUROFUNG)-RELATED"/>
    <property type="match status" value="1"/>
</dbReference>
<dbReference type="GO" id="GO:0005506">
    <property type="term" value="F:iron ion binding"/>
    <property type="evidence" value="ECO:0007669"/>
    <property type="project" value="InterPro"/>
</dbReference>
<protein>
    <submittedName>
        <fullName evidence="9">Cytochrome P450</fullName>
    </submittedName>
</protein>
<evidence type="ECO:0000256" key="7">
    <source>
        <dbReference type="ARBA" id="ARBA00023033"/>
    </source>
</evidence>
<gene>
    <name evidence="9" type="ORF">GCM10007304_45340</name>
</gene>
<dbReference type="PRINTS" id="PR00359">
    <property type="entry name" value="BP450"/>
</dbReference>
<dbReference type="GO" id="GO:0020037">
    <property type="term" value="F:heme binding"/>
    <property type="evidence" value="ECO:0007669"/>
    <property type="project" value="InterPro"/>
</dbReference>
<keyword evidence="7 8" id="KW-0503">Monooxygenase</keyword>
<dbReference type="PANTHER" id="PTHR46696:SF1">
    <property type="entry name" value="CYTOCHROME P450 YJIB-RELATED"/>
    <property type="match status" value="1"/>
</dbReference>
<keyword evidence="5 8" id="KW-0560">Oxidoreductase</keyword>
<dbReference type="InterPro" id="IPR036396">
    <property type="entry name" value="Cyt_P450_sf"/>
</dbReference>
<keyword evidence="4 8" id="KW-0479">Metal-binding</keyword>
<evidence type="ECO:0000256" key="6">
    <source>
        <dbReference type="ARBA" id="ARBA00023004"/>
    </source>
</evidence>
<name>A0A917G7D9_9NOCA</name>
<dbReference type="EMBL" id="BMCU01000006">
    <property type="protein sequence ID" value="GGG26451.1"/>
    <property type="molecule type" value="Genomic_DNA"/>
</dbReference>
<evidence type="ECO:0000313" key="10">
    <source>
        <dbReference type="Proteomes" id="UP000654257"/>
    </source>
</evidence>
<keyword evidence="10" id="KW-1185">Reference proteome</keyword>
<dbReference type="InterPro" id="IPR001128">
    <property type="entry name" value="Cyt_P450"/>
</dbReference>
<dbReference type="Proteomes" id="UP000654257">
    <property type="component" value="Unassembled WGS sequence"/>
</dbReference>
<accession>A0A917G7D9</accession>
<keyword evidence="6 8" id="KW-0408">Iron</keyword>
<evidence type="ECO:0000256" key="2">
    <source>
        <dbReference type="ARBA" id="ARBA00010617"/>
    </source>
</evidence>
<dbReference type="Gene3D" id="1.10.630.10">
    <property type="entry name" value="Cytochrome P450"/>
    <property type="match status" value="1"/>
</dbReference>
<keyword evidence="3 8" id="KW-0349">Heme</keyword>
<dbReference type="InterPro" id="IPR002397">
    <property type="entry name" value="Cyt_P450_B"/>
</dbReference>
<dbReference type="PRINTS" id="PR00385">
    <property type="entry name" value="P450"/>
</dbReference>
<dbReference type="RefSeq" id="WP_188547284.1">
    <property type="nucleotide sequence ID" value="NZ_BMCU01000006.1"/>
</dbReference>
<evidence type="ECO:0000256" key="8">
    <source>
        <dbReference type="RuleBase" id="RU000461"/>
    </source>
</evidence>
<sequence>MPESIEKPYVESDYAPLYDPFTDDFQSDPFAAYRRLRHEAPVYFNEKWGFYALSRFDDVRVALKDSESYLNYEGVDIDDFEQEQRGPGLLPDLDNPRHDQLRAVVQRSFMPRSIKALTEQIRAVCNTLIDGFGDRREVDLAESFAWPIPFEVFFDFLGMPKGEIREKFVQWTHGIKHREPGSPEITPFARESTRELRNYLAELLHERRRTPRQDVLTTIVQAEIDGAPLAPADFDAAAEAVGLAFALYIAGIETTAGQISTLFEQLALHPDQQQALHDDPALIPRAVEESLRYRSIFQVTARTTVRPVDVDGVEIPAGRRVFLILGSANVDETKFDNPEQFDIHRTPAPHLAFGEGLHGCLGNPLARLEATVALQQLASRTGIFTLSGEPRRYVTTPNAYVLDRVPVTFD</sequence>
<evidence type="ECO:0000256" key="5">
    <source>
        <dbReference type="ARBA" id="ARBA00023002"/>
    </source>
</evidence>
<evidence type="ECO:0000256" key="4">
    <source>
        <dbReference type="ARBA" id="ARBA00022723"/>
    </source>
</evidence>
<dbReference type="AlphaFoldDB" id="A0A917G7D9"/>